<feature type="transmembrane region" description="Helical" evidence="1">
    <location>
        <begin position="199"/>
        <end position="218"/>
    </location>
</feature>
<feature type="transmembrane region" description="Helical" evidence="1">
    <location>
        <begin position="224"/>
        <end position="245"/>
    </location>
</feature>
<dbReference type="GO" id="GO:0016747">
    <property type="term" value="F:acyltransferase activity, transferring groups other than amino-acyl groups"/>
    <property type="evidence" value="ECO:0007669"/>
    <property type="project" value="InterPro"/>
</dbReference>
<dbReference type="GO" id="GO:0016020">
    <property type="term" value="C:membrane"/>
    <property type="evidence" value="ECO:0007669"/>
    <property type="project" value="TreeGrafter"/>
</dbReference>
<protein>
    <recommendedName>
        <fullName evidence="2">Acyltransferase 3 domain-containing protein</fullName>
    </recommendedName>
</protein>
<keyword evidence="1" id="KW-1133">Transmembrane helix</keyword>
<evidence type="ECO:0000256" key="1">
    <source>
        <dbReference type="SAM" id="Phobius"/>
    </source>
</evidence>
<feature type="transmembrane region" description="Helical" evidence="1">
    <location>
        <begin position="176"/>
        <end position="194"/>
    </location>
</feature>
<gene>
    <name evidence="3" type="ORF">AA20_03420</name>
</gene>
<reference evidence="3 4" key="1">
    <citation type="submission" date="2014-01" db="EMBL/GenBank/DDBJ databases">
        <title>Development of a Comparative Genomic Fingerprinting Assay for High Resolution Genotyping of Arcobacter butzleri.</title>
        <authorList>
            <person name="Webb A.L."/>
            <person name="Inglis G.D."/>
            <person name="Kruczkiewicz P."/>
            <person name="Selinger L.B."/>
            <person name="Taboada E.N."/>
        </authorList>
    </citation>
    <scope>NUCLEOTIDE SEQUENCE [LARGE SCALE GENOMIC DNA]</scope>
    <source>
        <strain evidence="3 4">L348</strain>
    </source>
</reference>
<name>A0A0G9KAI5_9BACT</name>
<feature type="transmembrane region" description="Helical" evidence="1">
    <location>
        <begin position="12"/>
        <end position="29"/>
    </location>
</feature>
<evidence type="ECO:0000313" key="4">
    <source>
        <dbReference type="Proteomes" id="UP000035514"/>
    </source>
</evidence>
<feature type="transmembrane region" description="Helical" evidence="1">
    <location>
        <begin position="304"/>
        <end position="323"/>
    </location>
</feature>
<dbReference type="EMBL" id="JAIQ01000070">
    <property type="protein sequence ID" value="KLE01218.1"/>
    <property type="molecule type" value="Genomic_DNA"/>
</dbReference>
<dbReference type="PATRIC" id="fig|1447256.3.peg.659"/>
<dbReference type="AlphaFoldDB" id="A0A0G9KAI5"/>
<accession>A0A0G9KAI5</accession>
<feature type="transmembrane region" description="Helical" evidence="1">
    <location>
        <begin position="49"/>
        <end position="64"/>
    </location>
</feature>
<dbReference type="PANTHER" id="PTHR23028">
    <property type="entry name" value="ACETYLTRANSFERASE"/>
    <property type="match status" value="1"/>
</dbReference>
<dbReference type="InterPro" id="IPR002656">
    <property type="entry name" value="Acyl_transf_3_dom"/>
</dbReference>
<keyword evidence="1" id="KW-0472">Membrane</keyword>
<feature type="transmembrane region" description="Helical" evidence="1">
    <location>
        <begin position="266"/>
        <end position="284"/>
    </location>
</feature>
<evidence type="ECO:0000313" key="3">
    <source>
        <dbReference type="EMBL" id="KLE01218.1"/>
    </source>
</evidence>
<evidence type="ECO:0000259" key="2">
    <source>
        <dbReference type="Pfam" id="PF01757"/>
    </source>
</evidence>
<feature type="transmembrane region" description="Helical" evidence="1">
    <location>
        <begin position="70"/>
        <end position="93"/>
    </location>
</feature>
<feature type="transmembrane region" description="Helical" evidence="1">
    <location>
        <begin position="361"/>
        <end position="379"/>
    </location>
</feature>
<keyword evidence="1" id="KW-0812">Transmembrane</keyword>
<proteinExistence type="predicted"/>
<dbReference type="RefSeq" id="WP_046996369.1">
    <property type="nucleotide sequence ID" value="NZ_JAIQ01000070.1"/>
</dbReference>
<dbReference type="GO" id="GO:0000271">
    <property type="term" value="P:polysaccharide biosynthetic process"/>
    <property type="evidence" value="ECO:0007669"/>
    <property type="project" value="TreeGrafter"/>
</dbReference>
<feature type="domain" description="Acyltransferase 3" evidence="2">
    <location>
        <begin position="46"/>
        <end position="379"/>
    </location>
</feature>
<dbReference type="Pfam" id="PF01757">
    <property type="entry name" value="Acyl_transf_3"/>
    <property type="match status" value="1"/>
</dbReference>
<feature type="transmembrane region" description="Helical" evidence="1">
    <location>
        <begin position="330"/>
        <end position="349"/>
    </location>
</feature>
<sequence>MGPITLTDDTILSTNIVIAVVLLVLFLTFKKSQHTDVFPISVTNELKGLGILTVVFAHFAYMKVTNADFLFPLSIIAGVGVDLFLFMSGYGLSVGMIKRPMKTLDFYKKRVIKIFIPFWVALIIIFAADAIFLKEYYMATSLTTTGEGGSIALYIFRSMLGFFPTALGFGDVNSPFWYITWMIMFYLLFPIVFFKDKPWLTALILAVIATIIGTFNPGDLGDNWLHRLHTLAFPMGIIAAWLLQAKEGQENKFVTFIKEFRLKKVGLVRYLIIALMFVVVYYVSQNTTANSWPTLTAIFVKGFYVEQLMSLVIMMAFIVIFVLKKVDNKFLAIYGVYSYEVYLIHWPLIGRYDFFFDYLPSWAAVICWLVAFILVSMLLNKIVKPISAWVDKIAK</sequence>
<dbReference type="PANTHER" id="PTHR23028:SF53">
    <property type="entry name" value="ACYL_TRANSF_3 DOMAIN-CONTAINING PROTEIN"/>
    <property type="match status" value="1"/>
</dbReference>
<feature type="transmembrane region" description="Helical" evidence="1">
    <location>
        <begin position="114"/>
        <end position="133"/>
    </location>
</feature>
<comment type="caution">
    <text evidence="3">The sequence shown here is derived from an EMBL/GenBank/DDBJ whole genome shotgun (WGS) entry which is preliminary data.</text>
</comment>
<dbReference type="InterPro" id="IPR050879">
    <property type="entry name" value="Acyltransferase_3"/>
</dbReference>
<dbReference type="Proteomes" id="UP000035514">
    <property type="component" value="Unassembled WGS sequence"/>
</dbReference>
<organism evidence="3 4">
    <name type="scientific">Aliarcobacter butzleri L348</name>
    <dbReference type="NCBI Taxonomy" id="1447256"/>
    <lineage>
        <taxon>Bacteria</taxon>
        <taxon>Pseudomonadati</taxon>
        <taxon>Campylobacterota</taxon>
        <taxon>Epsilonproteobacteria</taxon>
        <taxon>Campylobacterales</taxon>
        <taxon>Arcobacteraceae</taxon>
        <taxon>Aliarcobacter</taxon>
    </lineage>
</organism>